<name>A0A6L7EZ50_9ACTN</name>
<evidence type="ECO:0008006" key="4">
    <source>
        <dbReference type="Google" id="ProtNLM"/>
    </source>
</evidence>
<proteinExistence type="predicted"/>
<reference evidence="2 3" key="1">
    <citation type="submission" date="2019-12" db="EMBL/GenBank/DDBJ databases">
        <authorList>
            <person name="Kun Z."/>
        </authorList>
    </citation>
    <scope>NUCLEOTIDE SEQUENCE [LARGE SCALE GENOMIC DNA]</scope>
    <source>
        <strain evidence="2 3">YIM 123512</strain>
    </source>
</reference>
<dbReference type="Proteomes" id="UP000473325">
    <property type="component" value="Unassembled WGS sequence"/>
</dbReference>
<sequence length="70" mass="7997">MGRRHHRWKTHAGDHARQSGQGRYAWLTPHGLGYLVDHTGTRPIPAHHARMIIDAPPGLDLYPGTEIDWR</sequence>
<organism evidence="2 3">
    <name type="scientific">Nocardioides flavescens</name>
    <dbReference type="NCBI Taxonomy" id="2691959"/>
    <lineage>
        <taxon>Bacteria</taxon>
        <taxon>Bacillati</taxon>
        <taxon>Actinomycetota</taxon>
        <taxon>Actinomycetes</taxon>
        <taxon>Propionibacteriales</taxon>
        <taxon>Nocardioidaceae</taxon>
        <taxon>Nocardioides</taxon>
    </lineage>
</organism>
<dbReference type="EMBL" id="WUEK01000004">
    <property type="protein sequence ID" value="MXG89579.1"/>
    <property type="molecule type" value="Genomic_DNA"/>
</dbReference>
<evidence type="ECO:0000256" key="1">
    <source>
        <dbReference type="SAM" id="MobiDB-lite"/>
    </source>
</evidence>
<accession>A0A6L7EZ50</accession>
<protein>
    <recommendedName>
        <fullName evidence="4">HNH endonuclease</fullName>
    </recommendedName>
</protein>
<keyword evidence="3" id="KW-1185">Reference proteome</keyword>
<evidence type="ECO:0000313" key="2">
    <source>
        <dbReference type="EMBL" id="MXG89579.1"/>
    </source>
</evidence>
<gene>
    <name evidence="2" type="ORF">GRQ65_08455</name>
</gene>
<dbReference type="RefSeq" id="WP_160877134.1">
    <property type="nucleotide sequence ID" value="NZ_WUEK01000004.1"/>
</dbReference>
<evidence type="ECO:0000313" key="3">
    <source>
        <dbReference type="Proteomes" id="UP000473325"/>
    </source>
</evidence>
<comment type="caution">
    <text evidence="2">The sequence shown here is derived from an EMBL/GenBank/DDBJ whole genome shotgun (WGS) entry which is preliminary data.</text>
</comment>
<feature type="region of interest" description="Disordered" evidence="1">
    <location>
        <begin position="1"/>
        <end position="22"/>
    </location>
</feature>
<feature type="compositionally biased region" description="Basic residues" evidence="1">
    <location>
        <begin position="1"/>
        <end position="10"/>
    </location>
</feature>
<dbReference type="AlphaFoldDB" id="A0A6L7EZ50"/>